<sequence>MPINTVAFLYPGSMGASLARTLSQRLPHLTLLTSLSGRSSSTRQRALHSGLTDVPFPDLVARSDVIISILPPSEAVPLAKQVKQVIADLDLSARPRPASSPLIYLDANAISPSTASEISSLLRQGGIPFVDGCVIGGPAREGYDPKVYVSAGKEYEHHMRDLAHVLTGGAPGKGLKIEMLEDAGEGAASALKMCYGGTTKGTTALATMLVLGESAGFAYPSAQAHSPGTAAALTRELSLSQTARLEGITKSIPDMIPKAYRWVGEMQEISSFIASSLSSSPHGADAARNIAQTYQGIASVYQRIADDLGARSAGGSGGGAGGSVGTETGAGAGSGTRAGGKDEVDDLLEWVDSAKKAVAEVKRAGGS</sequence>
<organism evidence="3 4">
    <name type="scientific">Saitozyma podzolica</name>
    <dbReference type="NCBI Taxonomy" id="1890683"/>
    <lineage>
        <taxon>Eukaryota</taxon>
        <taxon>Fungi</taxon>
        <taxon>Dikarya</taxon>
        <taxon>Basidiomycota</taxon>
        <taxon>Agaricomycotina</taxon>
        <taxon>Tremellomycetes</taxon>
        <taxon>Tremellales</taxon>
        <taxon>Trimorphomycetaceae</taxon>
        <taxon>Saitozyma</taxon>
    </lineage>
</organism>
<comment type="caution">
    <text evidence="3">The sequence shown here is derived from an EMBL/GenBank/DDBJ whole genome shotgun (WGS) entry which is preliminary data.</text>
</comment>
<proteinExistence type="predicted"/>
<name>A0A427XRQ3_9TREE</name>
<dbReference type="Pfam" id="PF09130">
    <property type="entry name" value="DUF1932"/>
    <property type="match status" value="1"/>
</dbReference>
<feature type="domain" description="Phosphogluconate dehydrogenase NAD-binding putative C-terminal" evidence="2">
    <location>
        <begin position="224"/>
        <end position="295"/>
    </location>
</feature>
<dbReference type="AlphaFoldDB" id="A0A427XRQ3"/>
<keyword evidence="4" id="KW-1185">Reference proteome</keyword>
<dbReference type="InterPro" id="IPR008927">
    <property type="entry name" value="6-PGluconate_DH-like_C_sf"/>
</dbReference>
<reference evidence="3 4" key="1">
    <citation type="submission" date="2018-11" db="EMBL/GenBank/DDBJ databases">
        <title>Genome sequence of Saitozyma podzolica DSM 27192.</title>
        <authorList>
            <person name="Aliyu H."/>
            <person name="Gorte O."/>
            <person name="Ochsenreither K."/>
        </authorList>
    </citation>
    <scope>NUCLEOTIDE SEQUENCE [LARGE SCALE GENOMIC DNA]</scope>
    <source>
        <strain evidence="3 4">DSM 27192</strain>
    </source>
</reference>
<dbReference type="OrthoDB" id="9988102at2759"/>
<gene>
    <name evidence="3" type="ORF">EHS25_006148</name>
</gene>
<dbReference type="InterPro" id="IPR036291">
    <property type="entry name" value="NAD(P)-bd_dom_sf"/>
</dbReference>
<dbReference type="InterPro" id="IPR015814">
    <property type="entry name" value="Pgluconate_DH_NAD-bd_C"/>
</dbReference>
<dbReference type="SUPFAM" id="SSF51735">
    <property type="entry name" value="NAD(P)-binding Rossmann-fold domains"/>
    <property type="match status" value="1"/>
</dbReference>
<dbReference type="SUPFAM" id="SSF48179">
    <property type="entry name" value="6-phosphogluconate dehydrogenase C-terminal domain-like"/>
    <property type="match status" value="1"/>
</dbReference>
<evidence type="ECO:0000313" key="3">
    <source>
        <dbReference type="EMBL" id="RSH81526.1"/>
    </source>
</evidence>
<feature type="region of interest" description="Disordered" evidence="1">
    <location>
        <begin position="313"/>
        <end position="344"/>
    </location>
</feature>
<evidence type="ECO:0000256" key="1">
    <source>
        <dbReference type="SAM" id="MobiDB-lite"/>
    </source>
</evidence>
<dbReference type="STRING" id="1890683.A0A427XRQ3"/>
<dbReference type="EMBL" id="RSCD01000029">
    <property type="protein sequence ID" value="RSH81526.1"/>
    <property type="molecule type" value="Genomic_DNA"/>
</dbReference>
<dbReference type="Proteomes" id="UP000279259">
    <property type="component" value="Unassembled WGS sequence"/>
</dbReference>
<accession>A0A427XRQ3</accession>
<evidence type="ECO:0000259" key="2">
    <source>
        <dbReference type="Pfam" id="PF09130"/>
    </source>
</evidence>
<protein>
    <recommendedName>
        <fullName evidence="2">Phosphogluconate dehydrogenase NAD-binding putative C-terminal domain-containing protein</fullName>
    </recommendedName>
</protein>
<feature type="compositionally biased region" description="Gly residues" evidence="1">
    <location>
        <begin position="313"/>
        <end position="338"/>
    </location>
</feature>
<dbReference type="Gene3D" id="3.40.50.720">
    <property type="entry name" value="NAD(P)-binding Rossmann-like Domain"/>
    <property type="match status" value="1"/>
</dbReference>
<evidence type="ECO:0000313" key="4">
    <source>
        <dbReference type="Proteomes" id="UP000279259"/>
    </source>
</evidence>